<keyword evidence="2" id="KW-1185">Reference proteome</keyword>
<proteinExistence type="predicted"/>
<evidence type="ECO:0000313" key="1">
    <source>
        <dbReference type="EMBL" id="RAH69827.1"/>
    </source>
</evidence>
<name>A0ACD1H8I7_9EURO</name>
<dbReference type="EMBL" id="KZ824958">
    <property type="protein sequence ID" value="RAH69827.1"/>
    <property type="molecule type" value="Genomic_DNA"/>
</dbReference>
<organism evidence="1 2">
    <name type="scientific">Aspergillus aculeatinus CBS 121060</name>
    <dbReference type="NCBI Taxonomy" id="1448322"/>
    <lineage>
        <taxon>Eukaryota</taxon>
        <taxon>Fungi</taxon>
        <taxon>Dikarya</taxon>
        <taxon>Ascomycota</taxon>
        <taxon>Pezizomycotina</taxon>
        <taxon>Eurotiomycetes</taxon>
        <taxon>Eurotiomycetidae</taxon>
        <taxon>Eurotiales</taxon>
        <taxon>Aspergillaceae</taxon>
        <taxon>Aspergillus</taxon>
        <taxon>Aspergillus subgen. Circumdati</taxon>
    </lineage>
</organism>
<evidence type="ECO:0000313" key="2">
    <source>
        <dbReference type="Proteomes" id="UP000249661"/>
    </source>
</evidence>
<protein>
    <submittedName>
        <fullName evidence="1">Uncharacterized protein</fullName>
    </submittedName>
</protein>
<accession>A0ACD1H8I7</accession>
<dbReference type="Proteomes" id="UP000249661">
    <property type="component" value="Unassembled WGS sequence"/>
</dbReference>
<reference evidence="1" key="1">
    <citation type="submission" date="2018-02" db="EMBL/GenBank/DDBJ databases">
        <title>The genomes of Aspergillus section Nigri reveals drivers in fungal speciation.</title>
        <authorList>
            <consortium name="DOE Joint Genome Institute"/>
            <person name="Vesth T.C."/>
            <person name="Nybo J."/>
            <person name="Theobald S."/>
            <person name="Brandl J."/>
            <person name="Frisvad J.C."/>
            <person name="Nielsen K.F."/>
            <person name="Lyhne E.K."/>
            <person name="Kogle M.E."/>
            <person name="Kuo A."/>
            <person name="Riley R."/>
            <person name="Clum A."/>
            <person name="Nolan M."/>
            <person name="Lipzen A."/>
            <person name="Salamov A."/>
            <person name="Henrissat B."/>
            <person name="Wiebenga A."/>
            <person name="De vries R.P."/>
            <person name="Grigoriev I.V."/>
            <person name="Mortensen U.H."/>
            <person name="Andersen M.R."/>
            <person name="Baker S.E."/>
        </authorList>
    </citation>
    <scope>NUCLEOTIDE SEQUENCE</scope>
    <source>
        <strain evidence="1">CBS 121060</strain>
    </source>
</reference>
<sequence>MYRPRLMLCPRLIDPPGQTLFSVQVQNLEDLVETLCLECAHPDKSNRLERLRYFQADLRALMGELPWLADHEVARYFHRGRIYKEPLGRYHETCEYLKVVRQCLVRELTDSVWNRLYANFDRFRDLLRYFDHPPAQNKILEERVAQSFQRAAKMVGLPKNNDVQLTWFLHAACEARYPRADPRLLVQLSNLIRARRRVITRQSSHLPPATVDFTRTIELPPIPGILPGKHFIRCPYCEHRFLSQNLSQSKWRRHLMDDLRPYLCMWALCPHTFGSIDAWLNHLKDADAHPAKLLPSFLNECPFCGIPCADCQWSSVEKLLRHIAERHLEELFLLALPGGPTDLFSNVFLREEKISLEPYEAPEVPEAHEAYYRPFGSPEDDEVEESVDTEVDDGLTSEGVRSPRSLI</sequence>
<gene>
    <name evidence="1" type="ORF">BO66DRAFT_452365</name>
</gene>